<dbReference type="GO" id="GO:0005739">
    <property type="term" value="C:mitochondrion"/>
    <property type="evidence" value="ECO:0007669"/>
    <property type="project" value="UniProtKB-SubCell"/>
</dbReference>
<dbReference type="SUPFAM" id="SSF48371">
    <property type="entry name" value="ARM repeat"/>
    <property type="match status" value="2"/>
</dbReference>
<evidence type="ECO:0000313" key="9">
    <source>
        <dbReference type="Proteomes" id="UP000887013"/>
    </source>
</evidence>
<comment type="caution">
    <text evidence="8">The sequence shown here is derived from an EMBL/GenBank/DDBJ whole genome shotgun (WGS) entry which is preliminary data.</text>
</comment>
<gene>
    <name evidence="8" type="primary">rap1gds1-a</name>
    <name evidence="8" type="ORF">NPIL_188531</name>
</gene>
<dbReference type="InterPro" id="IPR016024">
    <property type="entry name" value="ARM-type_fold"/>
</dbReference>
<dbReference type="GO" id="GO:0005829">
    <property type="term" value="C:cytosol"/>
    <property type="evidence" value="ECO:0007669"/>
    <property type="project" value="UniProtKB-SubCell"/>
</dbReference>
<evidence type="ECO:0000313" key="8">
    <source>
        <dbReference type="EMBL" id="GFT80087.1"/>
    </source>
</evidence>
<dbReference type="PANTHER" id="PTHR10957">
    <property type="entry name" value="RAP1 GTPASE-GDP DISSOCIATION STIMULATOR 1"/>
    <property type="match status" value="1"/>
</dbReference>
<evidence type="ECO:0000256" key="6">
    <source>
        <dbReference type="ARBA" id="ARBA00023128"/>
    </source>
</evidence>
<dbReference type="Pfam" id="PF22964">
    <property type="entry name" value="ZER1-like_2nd"/>
    <property type="match status" value="1"/>
</dbReference>
<accession>A0A8X6PQM2</accession>
<evidence type="ECO:0000259" key="7">
    <source>
        <dbReference type="Pfam" id="PF22964"/>
    </source>
</evidence>
<dbReference type="AlphaFoldDB" id="A0A8X6PQM2"/>
<comment type="subcellular location">
    <subcellularLocation>
        <location evidence="3">Cytoplasm</location>
        <location evidence="3">Cytosol</location>
    </subcellularLocation>
    <subcellularLocation>
        <location evidence="2">Endoplasmic reticulum</location>
    </subcellularLocation>
    <subcellularLocation>
        <location evidence="1">Mitochondrion</location>
    </subcellularLocation>
</comment>
<sequence length="619" mass="68448">MDEINDQLSKLNLGIKENKTSPEIQKILMQINRQFSAEGSDRKVVVEYLLKNGIVDIFSLILKSRERFSASTFALVAEILAEVAKLDSGRRNCSEAAIMVPMLELLSNNDSNVVLQVCRALGNICYDNDAARSLVKEHNGVDRLIQLLRNLLEKENLPENMRTITSGCLLNLTDTYEEIQDQAVDAGILDVLLQYLLKFSSDEDVVTHCLLVLSCLADSQKGREKILDKSVLSSLLNLLEKPLNDDIMDSLLELFGNLCENDCAKLSLVEMGLCEKLVEIIQEHRCSGSVVSGTFNISKSVPDLIILILTGDESMEHLWKEGQGVVYKETLSWLKSNDENLLIAGALATGNFARKDSHCIQMLADGVVERLKTLLEKHIGKDGDIRMQHAVLSALRNLAIPAQNKAAMVKLGIVPILIDMMHVETFPVVFKLLGTIRMLLDKQEEVAKTVGENFEFVKRSVNWCNVEEHPGVKGEATRLLAWLAKNSKTPSVMKNLVKADALPPIISMMKSEHIVMQNEALIALSLISVSCLTEVEEISTSTDLINILYQVMSGDIIVPELTQNALSLLVVLLCSAKLRSAVNGTPIRTDLKVLKNHNDGKIQDLAGNALQMLETSNSP</sequence>
<dbReference type="InterPro" id="IPR040144">
    <property type="entry name" value="RAP1GDS1"/>
</dbReference>
<dbReference type="GO" id="GO:0005783">
    <property type="term" value="C:endoplasmic reticulum"/>
    <property type="evidence" value="ECO:0007669"/>
    <property type="project" value="UniProtKB-SubCell"/>
</dbReference>
<name>A0A8X6PQM2_NEPPI</name>
<dbReference type="SMART" id="SM00185">
    <property type="entry name" value="ARM"/>
    <property type="match status" value="7"/>
</dbReference>
<evidence type="ECO:0000256" key="1">
    <source>
        <dbReference type="ARBA" id="ARBA00004173"/>
    </source>
</evidence>
<evidence type="ECO:0000256" key="4">
    <source>
        <dbReference type="ARBA" id="ARBA00022490"/>
    </source>
</evidence>
<dbReference type="Gene3D" id="1.25.10.10">
    <property type="entry name" value="Leucine-rich Repeat Variant"/>
    <property type="match status" value="3"/>
</dbReference>
<feature type="domain" description="Protein zer-1 homolog-like C-terminal" evidence="7">
    <location>
        <begin position="110"/>
        <end position="241"/>
    </location>
</feature>
<reference evidence="8" key="1">
    <citation type="submission" date="2020-08" db="EMBL/GenBank/DDBJ databases">
        <title>Multicomponent nature underlies the extraordinary mechanical properties of spider dragline silk.</title>
        <authorList>
            <person name="Kono N."/>
            <person name="Nakamura H."/>
            <person name="Mori M."/>
            <person name="Yoshida Y."/>
            <person name="Ohtoshi R."/>
            <person name="Malay A.D."/>
            <person name="Moran D.A.P."/>
            <person name="Tomita M."/>
            <person name="Numata K."/>
            <person name="Arakawa K."/>
        </authorList>
    </citation>
    <scope>NUCLEOTIDE SEQUENCE</scope>
</reference>
<dbReference type="InterPro" id="IPR011989">
    <property type="entry name" value="ARM-like"/>
</dbReference>
<organism evidence="8 9">
    <name type="scientific">Nephila pilipes</name>
    <name type="common">Giant wood spider</name>
    <name type="synonym">Nephila maculata</name>
    <dbReference type="NCBI Taxonomy" id="299642"/>
    <lineage>
        <taxon>Eukaryota</taxon>
        <taxon>Metazoa</taxon>
        <taxon>Ecdysozoa</taxon>
        <taxon>Arthropoda</taxon>
        <taxon>Chelicerata</taxon>
        <taxon>Arachnida</taxon>
        <taxon>Araneae</taxon>
        <taxon>Araneomorphae</taxon>
        <taxon>Entelegynae</taxon>
        <taxon>Araneoidea</taxon>
        <taxon>Nephilidae</taxon>
        <taxon>Nephila</taxon>
    </lineage>
</organism>
<keyword evidence="9" id="KW-1185">Reference proteome</keyword>
<dbReference type="EMBL" id="BMAW01022874">
    <property type="protein sequence ID" value="GFT80087.1"/>
    <property type="molecule type" value="Genomic_DNA"/>
</dbReference>
<keyword evidence="6" id="KW-0496">Mitochondrion</keyword>
<dbReference type="OrthoDB" id="26149at2759"/>
<dbReference type="InterPro" id="IPR055142">
    <property type="entry name" value="ZER1-like_C"/>
</dbReference>
<dbReference type="Proteomes" id="UP000887013">
    <property type="component" value="Unassembled WGS sequence"/>
</dbReference>
<proteinExistence type="predicted"/>
<dbReference type="InterPro" id="IPR000225">
    <property type="entry name" value="Armadillo"/>
</dbReference>
<keyword evidence="4" id="KW-0963">Cytoplasm</keyword>
<evidence type="ECO:0000256" key="5">
    <source>
        <dbReference type="ARBA" id="ARBA00022824"/>
    </source>
</evidence>
<evidence type="ECO:0000256" key="3">
    <source>
        <dbReference type="ARBA" id="ARBA00004514"/>
    </source>
</evidence>
<keyword evidence="5" id="KW-0256">Endoplasmic reticulum</keyword>
<protein>
    <submittedName>
        <fullName evidence="8">Rap1 GTPase-GDP dissociation stimulator 1-A</fullName>
    </submittedName>
</protein>
<evidence type="ECO:0000256" key="2">
    <source>
        <dbReference type="ARBA" id="ARBA00004240"/>
    </source>
</evidence>
<dbReference type="GO" id="GO:0005085">
    <property type="term" value="F:guanyl-nucleotide exchange factor activity"/>
    <property type="evidence" value="ECO:0007669"/>
    <property type="project" value="InterPro"/>
</dbReference>